<dbReference type="PANTHER" id="PTHR34474">
    <property type="entry name" value="SIGNAL TRANSDUCTION PROTEIN TRAP"/>
    <property type="match status" value="1"/>
</dbReference>
<dbReference type="Pfam" id="PF03992">
    <property type="entry name" value="ABM"/>
    <property type="match status" value="1"/>
</dbReference>
<dbReference type="Proteomes" id="UP000391919">
    <property type="component" value="Unassembled WGS sequence"/>
</dbReference>
<proteinExistence type="predicted"/>
<reference evidence="2 3" key="1">
    <citation type="submission" date="2019-09" db="EMBL/GenBank/DDBJ databases">
        <title>Draft genome sequence of Bacillus sp. JC-7.</title>
        <authorList>
            <person name="Tanaka N."/>
            <person name="Shiwa Y."/>
            <person name="Fujita N."/>
            <person name="Tanasupawat S."/>
        </authorList>
    </citation>
    <scope>NUCLEOTIDE SEQUENCE [LARGE SCALE GENOMIC DNA]</scope>
    <source>
        <strain evidence="2 3">JC-7</strain>
    </source>
</reference>
<dbReference type="AlphaFoldDB" id="A0A5J4JMC2"/>
<evidence type="ECO:0000313" key="3">
    <source>
        <dbReference type="Proteomes" id="UP000391919"/>
    </source>
</evidence>
<dbReference type="PANTHER" id="PTHR34474:SF4">
    <property type="entry name" value="HEME OXYGENASE (STAPHYLOBILIN-PRODUCING) 1"/>
    <property type="match status" value="1"/>
</dbReference>
<dbReference type="InterPro" id="IPR011008">
    <property type="entry name" value="Dimeric_a/b-barrel"/>
</dbReference>
<keyword evidence="3" id="KW-1185">Reference proteome</keyword>
<dbReference type="Gene3D" id="3.30.70.100">
    <property type="match status" value="1"/>
</dbReference>
<feature type="domain" description="ABM" evidence="1">
    <location>
        <begin position="12"/>
        <end position="104"/>
    </location>
</feature>
<protein>
    <recommendedName>
        <fullName evidence="1">ABM domain-containing protein</fullName>
    </recommendedName>
</protein>
<dbReference type="InterPro" id="IPR050404">
    <property type="entry name" value="Heme-degrading_MO"/>
</dbReference>
<dbReference type="RefSeq" id="WP_253693991.1">
    <property type="nucleotide sequence ID" value="NZ_BKZP01000050.1"/>
</dbReference>
<sequence>MGKQKRKNRFHFIRIGMIDQVESGICERNASVFTNPGALQEQDGFNKFKVMATQNLKDYDELNVIMYWDNLGHFQAWRNSGHFKEAYKRSNGLKEDSPILGSEIIIAEVASVLEAAVKKSSSAGFVLLGGAFKTFFLIGCKSSIMA</sequence>
<gene>
    <name evidence="2" type="ORF">BpJC7_31380</name>
</gene>
<accession>A0A5J4JMC2</accession>
<organism evidence="2 3">
    <name type="scientific">Weizmannia acidilactici</name>
    <dbReference type="NCBI Taxonomy" id="2607726"/>
    <lineage>
        <taxon>Bacteria</taxon>
        <taxon>Bacillati</taxon>
        <taxon>Bacillota</taxon>
        <taxon>Bacilli</taxon>
        <taxon>Bacillales</taxon>
        <taxon>Bacillaceae</taxon>
        <taxon>Heyndrickxia</taxon>
    </lineage>
</organism>
<dbReference type="SUPFAM" id="SSF54909">
    <property type="entry name" value="Dimeric alpha+beta barrel"/>
    <property type="match status" value="1"/>
</dbReference>
<evidence type="ECO:0000313" key="2">
    <source>
        <dbReference type="EMBL" id="GER71835.1"/>
    </source>
</evidence>
<evidence type="ECO:0000259" key="1">
    <source>
        <dbReference type="PROSITE" id="PS51725"/>
    </source>
</evidence>
<dbReference type="EMBL" id="BKZQ01000076">
    <property type="protein sequence ID" value="GER71835.1"/>
    <property type="molecule type" value="Genomic_DNA"/>
</dbReference>
<comment type="caution">
    <text evidence="2">The sequence shown here is derived from an EMBL/GenBank/DDBJ whole genome shotgun (WGS) entry which is preliminary data.</text>
</comment>
<dbReference type="PROSITE" id="PS51725">
    <property type="entry name" value="ABM"/>
    <property type="match status" value="1"/>
</dbReference>
<dbReference type="InterPro" id="IPR007138">
    <property type="entry name" value="ABM_dom"/>
</dbReference>
<name>A0A5J4JMC2_9BACI</name>